<protein>
    <submittedName>
        <fullName evidence="1">Uncharacterized protein</fullName>
    </submittedName>
</protein>
<evidence type="ECO:0000313" key="2">
    <source>
        <dbReference type="Proteomes" id="UP000439123"/>
    </source>
</evidence>
<gene>
    <name evidence="1" type="ORF">AERO8C_170150</name>
</gene>
<accession>A0A653KZ84</accession>
<dbReference type="AlphaFoldDB" id="A0A653KZ84"/>
<organism evidence="1 2">
    <name type="scientific">Aeromonas veronii</name>
    <dbReference type="NCBI Taxonomy" id="654"/>
    <lineage>
        <taxon>Bacteria</taxon>
        <taxon>Pseudomonadati</taxon>
        <taxon>Pseudomonadota</taxon>
        <taxon>Gammaproteobacteria</taxon>
        <taxon>Aeromonadales</taxon>
        <taxon>Aeromonadaceae</taxon>
        <taxon>Aeromonas</taxon>
    </lineage>
</organism>
<sequence>MFTPYIPVRHDLSQVRVRRLNLEQKSINVIKKPPLIITIRSN</sequence>
<name>A0A653KZ84_AERVE</name>
<dbReference type="Proteomes" id="UP000439123">
    <property type="component" value="Unassembled WGS sequence"/>
</dbReference>
<evidence type="ECO:0000313" key="1">
    <source>
        <dbReference type="EMBL" id="VXA84500.1"/>
    </source>
</evidence>
<reference evidence="1 2" key="1">
    <citation type="submission" date="2019-10" db="EMBL/GenBank/DDBJ databases">
        <authorList>
            <person name="Karimi E."/>
        </authorList>
    </citation>
    <scope>NUCLEOTIDE SEQUENCE [LARGE SCALE GENOMIC DNA]</scope>
    <source>
        <strain evidence="1">Aeromonas sp. 8C</strain>
    </source>
</reference>
<proteinExistence type="predicted"/>
<dbReference type="EMBL" id="CABWLC010000009">
    <property type="protein sequence ID" value="VXA84500.1"/>
    <property type="molecule type" value="Genomic_DNA"/>
</dbReference>